<evidence type="ECO:0000256" key="6">
    <source>
        <dbReference type="ARBA" id="ARBA00022989"/>
    </source>
</evidence>
<dbReference type="InterPro" id="IPR043384">
    <property type="entry name" value="RETREG1/3"/>
</dbReference>
<dbReference type="CTD" id="54463"/>
<dbReference type="GO" id="GO:0043524">
    <property type="term" value="P:negative regulation of neuron apoptotic process"/>
    <property type="evidence" value="ECO:0007669"/>
    <property type="project" value="TreeGrafter"/>
</dbReference>
<evidence type="ECO:0000256" key="2">
    <source>
        <dbReference type="ARBA" id="ARBA00006299"/>
    </source>
</evidence>
<evidence type="ECO:0000256" key="1">
    <source>
        <dbReference type="ARBA" id="ARBA00004477"/>
    </source>
</evidence>
<evidence type="ECO:0000313" key="12">
    <source>
        <dbReference type="Proteomes" id="UP000515159"/>
    </source>
</evidence>
<dbReference type="GeneID" id="117356007"/>
<keyword evidence="4 10" id="KW-0812">Transmembrane</keyword>
<evidence type="ECO:0000256" key="4">
    <source>
        <dbReference type="ARBA" id="ARBA00022692"/>
    </source>
</evidence>
<feature type="domain" description="RETREG1-3/ARL6IP-like N-terminal reticulon-homology" evidence="11">
    <location>
        <begin position="28"/>
        <end position="126"/>
    </location>
</feature>
<name>A0A6P8QX48_GEOSA</name>
<dbReference type="PANTHER" id="PTHR28659:SF3">
    <property type="entry name" value="RETICULOPHAGY REGULATOR 1"/>
    <property type="match status" value="1"/>
</dbReference>
<dbReference type="GO" id="GO:0005789">
    <property type="term" value="C:endoplasmic reticulum membrane"/>
    <property type="evidence" value="ECO:0007669"/>
    <property type="project" value="UniProtKB-SubCell"/>
</dbReference>
<proteinExistence type="inferred from homology"/>
<keyword evidence="7" id="KW-0072">Autophagy</keyword>
<evidence type="ECO:0000256" key="8">
    <source>
        <dbReference type="ARBA" id="ARBA00023136"/>
    </source>
</evidence>
<keyword evidence="8 10" id="KW-0472">Membrane</keyword>
<feature type="transmembrane region" description="Helical" evidence="10">
    <location>
        <begin position="67"/>
        <end position="100"/>
    </location>
</feature>
<organism evidence="12 13">
    <name type="scientific">Geotrypetes seraphini</name>
    <name type="common">Gaboon caecilian</name>
    <name type="synonym">Caecilia seraphini</name>
    <dbReference type="NCBI Taxonomy" id="260995"/>
    <lineage>
        <taxon>Eukaryota</taxon>
        <taxon>Metazoa</taxon>
        <taxon>Chordata</taxon>
        <taxon>Craniata</taxon>
        <taxon>Vertebrata</taxon>
        <taxon>Euteleostomi</taxon>
        <taxon>Amphibia</taxon>
        <taxon>Gymnophiona</taxon>
        <taxon>Geotrypetes</taxon>
    </lineage>
</organism>
<dbReference type="KEGG" id="gsh:117356007"/>
<dbReference type="PANTHER" id="PTHR28659">
    <property type="entry name" value="RETICULON-LIKE PROTEIN"/>
    <property type="match status" value="1"/>
</dbReference>
<evidence type="ECO:0000256" key="9">
    <source>
        <dbReference type="SAM" id="MobiDB-lite"/>
    </source>
</evidence>
<keyword evidence="12" id="KW-1185">Reference proteome</keyword>
<dbReference type="RefSeq" id="XP_033791131.1">
    <property type="nucleotide sequence ID" value="XM_033935240.1"/>
</dbReference>
<dbReference type="Proteomes" id="UP000515159">
    <property type="component" value="Chromosome 2"/>
</dbReference>
<gene>
    <name evidence="13" type="primary">RETREG1</name>
</gene>
<evidence type="ECO:0000259" key="11">
    <source>
        <dbReference type="Pfam" id="PF24456"/>
    </source>
</evidence>
<dbReference type="GO" id="GO:0061709">
    <property type="term" value="P:reticulophagy"/>
    <property type="evidence" value="ECO:0007669"/>
    <property type="project" value="InterPro"/>
</dbReference>
<dbReference type="InParanoid" id="A0A6P8QX48"/>
<keyword evidence="5" id="KW-0256">Endoplasmic reticulum</keyword>
<dbReference type="FunCoup" id="A0A6P8QX48">
    <property type="interactions" value="677"/>
</dbReference>
<dbReference type="InterPro" id="IPR057282">
    <property type="entry name" value="RETREG1-3-like_RHD"/>
</dbReference>
<dbReference type="Pfam" id="PF24456">
    <property type="entry name" value="RHD_RETREG1-3"/>
    <property type="match status" value="1"/>
</dbReference>
<keyword evidence="6 10" id="KW-1133">Transmembrane helix</keyword>
<comment type="subcellular location">
    <subcellularLocation>
        <location evidence="1">Endoplasmic reticulum membrane</location>
        <topology evidence="1">Multi-pass membrane protein</topology>
    </subcellularLocation>
</comment>
<feature type="region of interest" description="Disordered" evidence="9">
    <location>
        <begin position="283"/>
        <end position="345"/>
    </location>
</feature>
<protein>
    <submittedName>
        <fullName evidence="13">Reticulophagy regulator 1 isoform X1</fullName>
    </submittedName>
</protein>
<accession>A0A6P8QX48</accession>
<comment type="similarity">
    <text evidence="2">Belongs to the RETREG family.</text>
</comment>
<evidence type="ECO:0000256" key="3">
    <source>
        <dbReference type="ARBA" id="ARBA00022553"/>
    </source>
</evidence>
<reference evidence="13" key="1">
    <citation type="submission" date="2025-08" db="UniProtKB">
        <authorList>
            <consortium name="RefSeq"/>
        </authorList>
    </citation>
    <scope>IDENTIFICATION</scope>
</reference>
<evidence type="ECO:0000256" key="5">
    <source>
        <dbReference type="ARBA" id="ARBA00022824"/>
    </source>
</evidence>
<evidence type="ECO:0000256" key="10">
    <source>
        <dbReference type="SAM" id="Phobius"/>
    </source>
</evidence>
<sequence>MRASCSKTLARLPAEDVRKGVLDREVMDSKPHCRPRLSQSIANSWSSCTLFLQELSLFKQQNPCKFCLLVCGLCTFLTILGSYIPGVVLSYLLLLCAFLYPLIKCNEYGQKIYNRIKPALPSLDFGFRNYFHRRSKERSENPKDDESKLDLSALCPEVSPSVSDTEQSEVSWTENGMFNLLEGRTQLTDTSDDFDQRSDQEEAFVTDLANFPSLDTGTNDDDLDSSLGLLVQRPGDKAPEENDHRQSDADLYLPMSNNQALHLASDMVAAAVSAAVREQLQSVLQQQPPTAEDSETDELDDFELLDQSELEQMEKELGSAEGQEVPQENIKKKPSSFLSHLLGGH</sequence>
<keyword evidence="3" id="KW-0597">Phosphoprotein</keyword>
<evidence type="ECO:0000256" key="7">
    <source>
        <dbReference type="ARBA" id="ARBA00023006"/>
    </source>
</evidence>
<feature type="compositionally biased region" description="Acidic residues" evidence="9">
    <location>
        <begin position="292"/>
        <end position="311"/>
    </location>
</feature>
<evidence type="ECO:0000313" key="13">
    <source>
        <dbReference type="RefSeq" id="XP_033791131.1"/>
    </source>
</evidence>
<dbReference type="AlphaFoldDB" id="A0A6P8QX48"/>
<dbReference type="OrthoDB" id="10029527at2759"/>